<protein>
    <submittedName>
        <fullName evidence="1">Uncharacterized protein</fullName>
    </submittedName>
</protein>
<evidence type="ECO:0000313" key="1">
    <source>
        <dbReference type="EMBL" id="GAG53434.1"/>
    </source>
</evidence>
<feature type="non-terminal residue" evidence="1">
    <location>
        <position position="1"/>
    </location>
</feature>
<reference evidence="1" key="1">
    <citation type="journal article" date="2014" name="Front. Microbiol.">
        <title>High frequency of phylogenetically diverse reductive dehalogenase-homologous genes in deep subseafloor sedimentary metagenomes.</title>
        <authorList>
            <person name="Kawai M."/>
            <person name="Futagami T."/>
            <person name="Toyoda A."/>
            <person name="Takaki Y."/>
            <person name="Nishi S."/>
            <person name="Hori S."/>
            <person name="Arai W."/>
            <person name="Tsubouchi T."/>
            <person name="Morono Y."/>
            <person name="Uchiyama I."/>
            <person name="Ito T."/>
            <person name="Fujiyama A."/>
            <person name="Inagaki F."/>
            <person name="Takami H."/>
        </authorList>
    </citation>
    <scope>NUCLEOTIDE SEQUENCE</scope>
    <source>
        <strain evidence="1">Expedition CK06-06</strain>
    </source>
</reference>
<organism evidence="1">
    <name type="scientific">marine sediment metagenome</name>
    <dbReference type="NCBI Taxonomy" id="412755"/>
    <lineage>
        <taxon>unclassified sequences</taxon>
        <taxon>metagenomes</taxon>
        <taxon>ecological metagenomes</taxon>
    </lineage>
</organism>
<accession>X0YC74</accession>
<proteinExistence type="predicted"/>
<name>X0YC74_9ZZZZ</name>
<comment type="caution">
    <text evidence="1">The sequence shown here is derived from an EMBL/GenBank/DDBJ whole genome shotgun (WGS) entry which is preliminary data.</text>
</comment>
<sequence>AFQQGLGGIVNAAGQYFGSQGGGGAQPSQAGGGSAQFFQQNQGLGTQKFGVNTSAGSFGG</sequence>
<dbReference type="AlphaFoldDB" id="X0YC74"/>
<gene>
    <name evidence="1" type="ORF">S01H1_78028</name>
</gene>
<dbReference type="EMBL" id="BARS01052487">
    <property type="protein sequence ID" value="GAG53434.1"/>
    <property type="molecule type" value="Genomic_DNA"/>
</dbReference>